<proteinExistence type="predicted"/>
<dbReference type="Proteomes" id="UP000692954">
    <property type="component" value="Unassembled WGS sequence"/>
</dbReference>
<comment type="caution">
    <text evidence="2">The sequence shown here is derived from an EMBL/GenBank/DDBJ whole genome shotgun (WGS) entry which is preliminary data.</text>
</comment>
<gene>
    <name evidence="2" type="ORF">PSON_ATCC_30995.1.T1730025</name>
</gene>
<sequence length="271" mass="32541">MNKSSLQSPKKQQHRKIVSQQQSSRTYRFFDRLQLFTKHRISVVEETPQRSERQQRRLKKYFSTTMANSSCNCINCGKSNSFIQKTFQLFSFESKQIELILKQISFNRRKRLYKRFRKYFHCVQFIIRYKIVQKIRDRQRNKMKKVMNQNVHVYKPSTVANLLTEGIKQLKQQHHVQVLNENDSDEDFYNLKPKMHQNRKSLANFLFLSNKGKKKLEQTYYTKQANRPISQYIANHTKVSTTQCSPKSILPQLCSLYDFKNSISVRNMKKF</sequence>
<protein>
    <submittedName>
        <fullName evidence="2">Uncharacterized protein</fullName>
    </submittedName>
</protein>
<dbReference type="AlphaFoldDB" id="A0A8S1RJ52"/>
<feature type="compositionally biased region" description="Polar residues" evidence="1">
    <location>
        <begin position="1"/>
        <end position="10"/>
    </location>
</feature>
<accession>A0A8S1RJ52</accession>
<dbReference type="OrthoDB" id="294715at2759"/>
<evidence type="ECO:0000256" key="1">
    <source>
        <dbReference type="SAM" id="MobiDB-lite"/>
    </source>
</evidence>
<evidence type="ECO:0000313" key="2">
    <source>
        <dbReference type="EMBL" id="CAD8127104.1"/>
    </source>
</evidence>
<organism evidence="2 3">
    <name type="scientific">Paramecium sonneborni</name>
    <dbReference type="NCBI Taxonomy" id="65129"/>
    <lineage>
        <taxon>Eukaryota</taxon>
        <taxon>Sar</taxon>
        <taxon>Alveolata</taxon>
        <taxon>Ciliophora</taxon>
        <taxon>Intramacronucleata</taxon>
        <taxon>Oligohymenophorea</taxon>
        <taxon>Peniculida</taxon>
        <taxon>Parameciidae</taxon>
        <taxon>Paramecium</taxon>
    </lineage>
</organism>
<keyword evidence="3" id="KW-1185">Reference proteome</keyword>
<feature type="region of interest" description="Disordered" evidence="1">
    <location>
        <begin position="1"/>
        <end position="22"/>
    </location>
</feature>
<name>A0A8S1RJ52_9CILI</name>
<reference evidence="2" key="1">
    <citation type="submission" date="2021-01" db="EMBL/GenBank/DDBJ databases">
        <authorList>
            <consortium name="Genoscope - CEA"/>
            <person name="William W."/>
        </authorList>
    </citation>
    <scope>NUCLEOTIDE SEQUENCE</scope>
</reference>
<evidence type="ECO:0000313" key="3">
    <source>
        <dbReference type="Proteomes" id="UP000692954"/>
    </source>
</evidence>
<dbReference type="EMBL" id="CAJJDN010000173">
    <property type="protein sequence ID" value="CAD8127104.1"/>
    <property type="molecule type" value="Genomic_DNA"/>
</dbReference>